<keyword evidence="5" id="KW-1003">Cell membrane</keyword>
<evidence type="ECO:0000256" key="10">
    <source>
        <dbReference type="ARBA" id="ARBA00022777"/>
    </source>
</evidence>
<protein>
    <recommendedName>
        <fullName evidence="4">histidine kinase</fullName>
        <ecNumber evidence="4">2.7.13.3</ecNumber>
    </recommendedName>
</protein>
<dbReference type="InterPro" id="IPR000014">
    <property type="entry name" value="PAS"/>
</dbReference>
<dbReference type="SUPFAM" id="SSF55874">
    <property type="entry name" value="ATPase domain of HSP90 chaperone/DNA topoisomerase II/histidine kinase"/>
    <property type="match status" value="1"/>
</dbReference>
<dbReference type="CDD" id="cd00082">
    <property type="entry name" value="HisKA"/>
    <property type="match status" value="1"/>
</dbReference>
<name>A0A1G2APN0_9BACT</name>
<accession>A0A1G2APN0</accession>
<dbReference type="GO" id="GO:0005886">
    <property type="term" value="C:plasma membrane"/>
    <property type="evidence" value="ECO:0007669"/>
    <property type="project" value="UniProtKB-SubCell"/>
</dbReference>
<keyword evidence="10" id="KW-0418">Kinase</keyword>
<dbReference type="GO" id="GO:0007234">
    <property type="term" value="P:osmosensory signaling via phosphorelay pathway"/>
    <property type="evidence" value="ECO:0007669"/>
    <property type="project" value="TreeGrafter"/>
</dbReference>
<dbReference type="InterPro" id="IPR005467">
    <property type="entry name" value="His_kinase_dom"/>
</dbReference>
<evidence type="ECO:0000256" key="3">
    <source>
        <dbReference type="ARBA" id="ARBA00004236"/>
    </source>
</evidence>
<dbReference type="PROSITE" id="PS50109">
    <property type="entry name" value="HIS_KIN"/>
    <property type="match status" value="1"/>
</dbReference>
<evidence type="ECO:0000256" key="15">
    <source>
        <dbReference type="SAM" id="Phobius"/>
    </source>
</evidence>
<feature type="transmembrane region" description="Helical" evidence="15">
    <location>
        <begin position="105"/>
        <end position="122"/>
    </location>
</feature>
<dbReference type="InterPro" id="IPR003661">
    <property type="entry name" value="HisK_dim/P_dom"/>
</dbReference>
<dbReference type="SUPFAM" id="SSF47384">
    <property type="entry name" value="Homodimeric domain of signal transducing histidine kinase"/>
    <property type="match status" value="1"/>
</dbReference>
<reference evidence="18 19" key="1">
    <citation type="journal article" date="2016" name="Nat. Commun.">
        <title>Thousands of microbial genomes shed light on interconnected biogeochemical processes in an aquifer system.</title>
        <authorList>
            <person name="Anantharaman K."/>
            <person name="Brown C.T."/>
            <person name="Hug L.A."/>
            <person name="Sharon I."/>
            <person name="Castelle C.J."/>
            <person name="Probst A.J."/>
            <person name="Thomas B.C."/>
            <person name="Singh A."/>
            <person name="Wilkins M.J."/>
            <person name="Karaoz U."/>
            <person name="Brodie E.L."/>
            <person name="Williams K.H."/>
            <person name="Hubbard S.S."/>
            <person name="Banfield J.F."/>
        </authorList>
    </citation>
    <scope>NUCLEOTIDE SEQUENCE [LARGE SCALE GENOMIC DNA]</scope>
</reference>
<dbReference type="PRINTS" id="PR00344">
    <property type="entry name" value="BCTRLSENSOR"/>
</dbReference>
<feature type="transmembrane region" description="Helical" evidence="15">
    <location>
        <begin position="48"/>
        <end position="66"/>
    </location>
</feature>
<feature type="domain" description="PAS" evidence="17">
    <location>
        <begin position="204"/>
        <end position="259"/>
    </location>
</feature>
<dbReference type="NCBIfam" id="TIGR00229">
    <property type="entry name" value="sensory_box"/>
    <property type="match status" value="1"/>
</dbReference>
<dbReference type="EMBL" id="MHKB01000015">
    <property type="protein sequence ID" value="OGY78456.1"/>
    <property type="molecule type" value="Genomic_DNA"/>
</dbReference>
<keyword evidence="12 15" id="KW-1133">Transmembrane helix</keyword>
<dbReference type="PROSITE" id="PS50112">
    <property type="entry name" value="PAS"/>
    <property type="match status" value="1"/>
</dbReference>
<keyword evidence="7" id="KW-0808">Transferase</keyword>
<evidence type="ECO:0000313" key="18">
    <source>
        <dbReference type="EMBL" id="OGY78456.1"/>
    </source>
</evidence>
<evidence type="ECO:0000256" key="11">
    <source>
        <dbReference type="ARBA" id="ARBA00022840"/>
    </source>
</evidence>
<feature type="transmembrane region" description="Helical" evidence="15">
    <location>
        <begin position="78"/>
        <end position="99"/>
    </location>
</feature>
<evidence type="ECO:0000256" key="6">
    <source>
        <dbReference type="ARBA" id="ARBA00022553"/>
    </source>
</evidence>
<evidence type="ECO:0000256" key="5">
    <source>
        <dbReference type="ARBA" id="ARBA00022475"/>
    </source>
</evidence>
<dbReference type="GO" id="GO:0000155">
    <property type="term" value="F:phosphorelay sensor kinase activity"/>
    <property type="evidence" value="ECO:0007669"/>
    <property type="project" value="InterPro"/>
</dbReference>
<dbReference type="Proteomes" id="UP000177165">
    <property type="component" value="Unassembled WGS sequence"/>
</dbReference>
<evidence type="ECO:0000256" key="14">
    <source>
        <dbReference type="ARBA" id="ARBA00023136"/>
    </source>
</evidence>
<dbReference type="GO" id="GO:0030295">
    <property type="term" value="F:protein kinase activator activity"/>
    <property type="evidence" value="ECO:0007669"/>
    <property type="project" value="TreeGrafter"/>
</dbReference>
<dbReference type="SMART" id="SM00091">
    <property type="entry name" value="PAS"/>
    <property type="match status" value="1"/>
</dbReference>
<dbReference type="AlphaFoldDB" id="A0A1G2APN0"/>
<feature type="transmembrane region" description="Helical" evidence="15">
    <location>
        <begin position="166"/>
        <end position="190"/>
    </location>
</feature>
<evidence type="ECO:0000256" key="1">
    <source>
        <dbReference type="ARBA" id="ARBA00000085"/>
    </source>
</evidence>
<dbReference type="Gene3D" id="1.10.287.130">
    <property type="match status" value="1"/>
</dbReference>
<dbReference type="FunFam" id="3.30.565.10:FF:000023">
    <property type="entry name" value="PAS domain-containing sensor histidine kinase"/>
    <property type="match status" value="1"/>
</dbReference>
<dbReference type="Pfam" id="PF08448">
    <property type="entry name" value="PAS_4"/>
    <property type="match status" value="1"/>
</dbReference>
<evidence type="ECO:0000256" key="13">
    <source>
        <dbReference type="ARBA" id="ARBA00023012"/>
    </source>
</evidence>
<gene>
    <name evidence="18" type="ORF">A3B74_02035</name>
</gene>
<feature type="transmembrane region" description="Helical" evidence="15">
    <location>
        <begin position="129"/>
        <end position="154"/>
    </location>
</feature>
<dbReference type="InterPro" id="IPR035965">
    <property type="entry name" value="PAS-like_dom_sf"/>
</dbReference>
<dbReference type="EC" id="2.7.13.3" evidence="4"/>
<feature type="domain" description="Histidine kinase" evidence="16">
    <location>
        <begin position="332"/>
        <end position="552"/>
    </location>
</feature>
<evidence type="ECO:0000256" key="4">
    <source>
        <dbReference type="ARBA" id="ARBA00012438"/>
    </source>
</evidence>
<dbReference type="InterPro" id="IPR036890">
    <property type="entry name" value="HATPase_C_sf"/>
</dbReference>
<evidence type="ECO:0000256" key="9">
    <source>
        <dbReference type="ARBA" id="ARBA00022741"/>
    </source>
</evidence>
<dbReference type="Gene3D" id="3.30.450.20">
    <property type="entry name" value="PAS domain"/>
    <property type="match status" value="1"/>
</dbReference>
<comment type="caution">
    <text evidence="18">The sequence shown here is derived from an EMBL/GenBank/DDBJ whole genome shotgun (WGS) entry which is preliminary data.</text>
</comment>
<feature type="transmembrane region" description="Helical" evidence="15">
    <location>
        <begin position="21"/>
        <end position="42"/>
    </location>
</feature>
<keyword evidence="6" id="KW-0597">Phosphoprotein</keyword>
<evidence type="ECO:0000256" key="2">
    <source>
        <dbReference type="ARBA" id="ARBA00004141"/>
    </source>
</evidence>
<dbReference type="Pfam" id="PF00512">
    <property type="entry name" value="HisKA"/>
    <property type="match status" value="1"/>
</dbReference>
<keyword evidence="11" id="KW-0067">ATP-binding</keyword>
<dbReference type="InterPro" id="IPR003594">
    <property type="entry name" value="HATPase_dom"/>
</dbReference>
<evidence type="ECO:0000313" key="19">
    <source>
        <dbReference type="Proteomes" id="UP000177165"/>
    </source>
</evidence>
<evidence type="ECO:0000256" key="12">
    <source>
        <dbReference type="ARBA" id="ARBA00022989"/>
    </source>
</evidence>
<dbReference type="InterPro" id="IPR004358">
    <property type="entry name" value="Sig_transdc_His_kin-like_C"/>
</dbReference>
<dbReference type="InterPro" id="IPR050351">
    <property type="entry name" value="BphY/WalK/GraS-like"/>
</dbReference>
<keyword evidence="13" id="KW-0902">Two-component regulatory system</keyword>
<evidence type="ECO:0000259" key="16">
    <source>
        <dbReference type="PROSITE" id="PS50109"/>
    </source>
</evidence>
<dbReference type="SUPFAM" id="SSF55785">
    <property type="entry name" value="PYP-like sensor domain (PAS domain)"/>
    <property type="match status" value="1"/>
</dbReference>
<dbReference type="GO" id="GO:0000156">
    <property type="term" value="F:phosphorelay response regulator activity"/>
    <property type="evidence" value="ECO:0007669"/>
    <property type="project" value="TreeGrafter"/>
</dbReference>
<evidence type="ECO:0000256" key="7">
    <source>
        <dbReference type="ARBA" id="ARBA00022679"/>
    </source>
</evidence>
<keyword evidence="14 15" id="KW-0472">Membrane</keyword>
<proteinExistence type="predicted"/>
<dbReference type="SMART" id="SM00387">
    <property type="entry name" value="HATPase_c"/>
    <property type="match status" value="1"/>
</dbReference>
<dbReference type="Gene3D" id="3.30.565.10">
    <property type="entry name" value="Histidine kinase-like ATPase, C-terminal domain"/>
    <property type="match status" value="1"/>
</dbReference>
<evidence type="ECO:0000256" key="8">
    <source>
        <dbReference type="ARBA" id="ARBA00022692"/>
    </source>
</evidence>
<dbReference type="GO" id="GO:0005524">
    <property type="term" value="F:ATP binding"/>
    <property type="evidence" value="ECO:0007669"/>
    <property type="project" value="UniProtKB-KW"/>
</dbReference>
<keyword evidence="8 15" id="KW-0812">Transmembrane</keyword>
<keyword evidence="9" id="KW-0547">Nucleotide-binding</keyword>
<comment type="catalytic activity">
    <reaction evidence="1">
        <text>ATP + protein L-histidine = ADP + protein N-phospho-L-histidine.</text>
        <dbReference type="EC" id="2.7.13.3"/>
    </reaction>
</comment>
<dbReference type="Pfam" id="PF02518">
    <property type="entry name" value="HATPase_c"/>
    <property type="match status" value="1"/>
</dbReference>
<dbReference type="InterPro" id="IPR036097">
    <property type="entry name" value="HisK_dim/P_sf"/>
</dbReference>
<comment type="subcellular location">
    <subcellularLocation>
        <location evidence="3">Cell membrane</location>
    </subcellularLocation>
    <subcellularLocation>
        <location evidence="2">Membrane</location>
        <topology evidence="2">Multi-pass membrane protein</topology>
    </subcellularLocation>
</comment>
<dbReference type="SMART" id="SM00388">
    <property type="entry name" value="HisKA"/>
    <property type="match status" value="1"/>
</dbReference>
<dbReference type="CDD" id="cd00075">
    <property type="entry name" value="HATPase"/>
    <property type="match status" value="1"/>
</dbReference>
<sequence length="553" mass="62896">MSIRRKEKLIHTLRWIVKGRWAIIVGILAVGLAQRSINVVSIHLPSSVMITLALTAITYNLTYYFLLRRGMRLNAWTLRILAIAQVFVDQLLFTYIIYISGSSESLSFIFYFFPILIATVLFRNIGILLFAFVNSLLYIFLIVIEMNTILPFVARYDFVSGIHGNIPVMISNTLTIVAVIMLAAFFSTYISNMIRDREREILTEQDKVNSILNSLPDGVIMIDVTGKVIALNPQGAEMLQVKASAIIDNILVKENFIPELQELGAHIIQQGSHTHIESKEIEVEERGMRHVYKITTIPVFNALGKIMGSMKVITDYTRERELDRMKSDFISIAAHQLRTPLSGVKWLLKMIIDGDMGPLNEEQRKFLTRGYQNQERMISLINDLLDVSRIEEGRFKLNTELQQIEKSIIESIRAIETLAQKKNIQVRFIKPEKLLPPVLFDKEKIELVLQNLLDNAIKYTKKNGHVLVNILQEGNMVTVSIQDNGVGIPQDQQKKLFSKFFRARNVMQMHTDGSGLGLFIVKNVLTTHGGDVGIESEEGKGTKVWFSLPIHRV</sequence>
<dbReference type="PANTHER" id="PTHR42878:SF7">
    <property type="entry name" value="SENSOR HISTIDINE KINASE GLRK"/>
    <property type="match status" value="1"/>
</dbReference>
<evidence type="ECO:0000259" key="17">
    <source>
        <dbReference type="PROSITE" id="PS50112"/>
    </source>
</evidence>
<dbReference type="STRING" id="1798540.A3B74_02035"/>
<organism evidence="18 19">
    <name type="scientific">Candidatus Kerfeldbacteria bacterium RIFCSPHIGHO2_02_FULL_42_14</name>
    <dbReference type="NCBI Taxonomy" id="1798540"/>
    <lineage>
        <taxon>Bacteria</taxon>
        <taxon>Candidatus Kerfeldiibacteriota</taxon>
    </lineage>
</organism>
<dbReference type="PANTHER" id="PTHR42878">
    <property type="entry name" value="TWO-COMPONENT HISTIDINE KINASE"/>
    <property type="match status" value="1"/>
</dbReference>
<dbReference type="InterPro" id="IPR013656">
    <property type="entry name" value="PAS_4"/>
</dbReference>